<feature type="compositionally biased region" description="Acidic residues" evidence="1">
    <location>
        <begin position="165"/>
        <end position="180"/>
    </location>
</feature>
<dbReference type="Proteomes" id="UP000005237">
    <property type="component" value="Unassembled WGS sequence"/>
</dbReference>
<accession>A0A8R1DMB8</accession>
<reference evidence="2" key="2">
    <citation type="submission" date="2022-06" db="UniProtKB">
        <authorList>
            <consortium name="EnsemblMetazoa"/>
        </authorList>
    </citation>
    <scope>IDENTIFICATION</scope>
    <source>
        <strain evidence="2">DF5081</strain>
    </source>
</reference>
<evidence type="ECO:0000313" key="3">
    <source>
        <dbReference type="Proteomes" id="UP000005237"/>
    </source>
</evidence>
<sequence>MTTTTMAATQTSVGTPPPVFRNYMTLHNNNINMTKDRMEVRPPTPPELHTYSNPNFSISEPCHNGIFSRQEPSSVIERESTAPCVSPESSSHVSQENDAVEIHHAHFKPELSLPFIDADSVSSMVGTDDLRRAMSIRVSASVTIQEAVASDGDSPNLEVEPEKIEVEDENDENGGFEDEHDEKPDEREHHVTIADDEQHPSTSRESDKKDEVMTENHEELKGRPMPA</sequence>
<organism evidence="2 3">
    <name type="scientific">Caenorhabditis japonica</name>
    <dbReference type="NCBI Taxonomy" id="281687"/>
    <lineage>
        <taxon>Eukaryota</taxon>
        <taxon>Metazoa</taxon>
        <taxon>Ecdysozoa</taxon>
        <taxon>Nematoda</taxon>
        <taxon>Chromadorea</taxon>
        <taxon>Rhabditida</taxon>
        <taxon>Rhabditina</taxon>
        <taxon>Rhabditomorpha</taxon>
        <taxon>Rhabditoidea</taxon>
        <taxon>Rhabditidae</taxon>
        <taxon>Peloderinae</taxon>
        <taxon>Caenorhabditis</taxon>
    </lineage>
</organism>
<dbReference type="EnsemblMetazoa" id="CJA05776.1">
    <property type="protein sequence ID" value="CJA05776.1"/>
    <property type="gene ID" value="WBGene00124980"/>
</dbReference>
<feature type="compositionally biased region" description="Basic and acidic residues" evidence="1">
    <location>
        <begin position="181"/>
        <end position="227"/>
    </location>
</feature>
<proteinExistence type="predicted"/>
<name>A0A8R1DMB8_CAEJA</name>
<evidence type="ECO:0000256" key="1">
    <source>
        <dbReference type="SAM" id="MobiDB-lite"/>
    </source>
</evidence>
<protein>
    <submittedName>
        <fullName evidence="2">Uncharacterized protein</fullName>
    </submittedName>
</protein>
<keyword evidence="3" id="KW-1185">Reference proteome</keyword>
<dbReference type="AlphaFoldDB" id="A0A8R1DMB8"/>
<reference evidence="3" key="1">
    <citation type="submission" date="2010-08" db="EMBL/GenBank/DDBJ databases">
        <authorList>
            <consortium name="Caenorhabditis japonica Sequencing Consortium"/>
            <person name="Wilson R.K."/>
        </authorList>
    </citation>
    <scope>NUCLEOTIDE SEQUENCE [LARGE SCALE GENOMIC DNA]</scope>
    <source>
        <strain evidence="3">DF5081</strain>
    </source>
</reference>
<evidence type="ECO:0000313" key="2">
    <source>
        <dbReference type="EnsemblMetazoa" id="CJA05776.1"/>
    </source>
</evidence>
<feature type="region of interest" description="Disordered" evidence="1">
    <location>
        <begin position="147"/>
        <end position="227"/>
    </location>
</feature>